<proteinExistence type="predicted"/>
<dbReference type="EMBL" id="CM037160">
    <property type="protein sequence ID" value="KAH7840953.1"/>
    <property type="molecule type" value="Genomic_DNA"/>
</dbReference>
<keyword evidence="2" id="KW-1185">Reference proteome</keyword>
<name>A0ACB7XJI3_9ERIC</name>
<accession>A0ACB7XJI3</accession>
<comment type="caution">
    <text evidence="1">The sequence shown here is derived from an EMBL/GenBank/DDBJ whole genome shotgun (WGS) entry which is preliminary data.</text>
</comment>
<gene>
    <name evidence="1" type="ORF">Vadar_023804</name>
</gene>
<protein>
    <submittedName>
        <fullName evidence="1">Uncharacterized protein</fullName>
    </submittedName>
</protein>
<evidence type="ECO:0000313" key="2">
    <source>
        <dbReference type="Proteomes" id="UP000828048"/>
    </source>
</evidence>
<organism evidence="1 2">
    <name type="scientific">Vaccinium darrowii</name>
    <dbReference type="NCBI Taxonomy" id="229202"/>
    <lineage>
        <taxon>Eukaryota</taxon>
        <taxon>Viridiplantae</taxon>
        <taxon>Streptophyta</taxon>
        <taxon>Embryophyta</taxon>
        <taxon>Tracheophyta</taxon>
        <taxon>Spermatophyta</taxon>
        <taxon>Magnoliopsida</taxon>
        <taxon>eudicotyledons</taxon>
        <taxon>Gunneridae</taxon>
        <taxon>Pentapetalae</taxon>
        <taxon>asterids</taxon>
        <taxon>Ericales</taxon>
        <taxon>Ericaceae</taxon>
        <taxon>Vaccinioideae</taxon>
        <taxon>Vaccinieae</taxon>
        <taxon>Vaccinium</taxon>
    </lineage>
</organism>
<dbReference type="Proteomes" id="UP000828048">
    <property type="component" value="Chromosome 10"/>
</dbReference>
<sequence>MGLIEISFGGDGPTKMKIDLIKWDMICMRKENGGLGVKRAKDQNLALLTKFGWKFLVDKEDLLTNIFRARYLGRNSVLNWEDGKSSSRIWKDDVGAPQPSHDVPPRSSDKVGAPQPSLVELQEGISELTSNRPLASDSGDSRIHLGPPPSQQKQEDALTGSDFWCNYCKKKLPPKPKCKFDVELGDPTGLIIATAFGEISESLFGITAEELYDNTNEEELSLEYVEKLMTPCDYAVHVQATMYDNLGNSHCKFTIKAMHDLASIKPATEAQIEQPAKKMKRGQTSTETAAPEDATITEVPTIILEDAGPKILHSMKKKTE</sequence>
<evidence type="ECO:0000313" key="1">
    <source>
        <dbReference type="EMBL" id="KAH7840953.1"/>
    </source>
</evidence>
<reference evidence="1 2" key="1">
    <citation type="journal article" date="2021" name="Hortic Res">
        <title>High-quality reference genome and annotation aids understanding of berry development for evergreen blueberry (Vaccinium darrowii).</title>
        <authorList>
            <person name="Yu J."/>
            <person name="Hulse-Kemp A.M."/>
            <person name="Babiker E."/>
            <person name="Staton M."/>
        </authorList>
    </citation>
    <scope>NUCLEOTIDE SEQUENCE [LARGE SCALE GENOMIC DNA]</scope>
    <source>
        <strain evidence="2">cv. NJ 8807/NJ 8810</strain>
        <tissue evidence="1">Young leaf</tissue>
    </source>
</reference>